<sequence length="95" mass="10467">MYAPEIAMPKIVLLDGAYNNSADVINYLNWTGMKYIIRIAAPSSRASNRVMISSTEQGARGEGKKEQAAFRLVAVKGRDRGDRVRLLFVMSTTTG</sequence>
<dbReference type="RefSeq" id="WP_015018442.1">
    <property type="nucleotide sequence ID" value="NC_018719.1"/>
</dbReference>
<accession>K0IDU1</accession>
<name>K0IDU1_NITGG</name>
<reference evidence="1 2" key="1">
    <citation type="journal article" date="2012" name="Environ. Microbiol.">
        <title>The genome of the ammonia-oxidizing Candidatus Nitrososphaera gargensis: insights into metabolic versatility and environmental adaptations.</title>
        <authorList>
            <person name="Spang A."/>
            <person name="Poehlein A."/>
            <person name="Offre P."/>
            <person name="Zumbragel S."/>
            <person name="Haider S."/>
            <person name="Rychlik N."/>
            <person name="Nowka B."/>
            <person name="Schmeisser C."/>
            <person name="Lebedeva E.V."/>
            <person name="Rattei T."/>
            <person name="Bohm C."/>
            <person name="Schmid M."/>
            <person name="Galushko A."/>
            <person name="Hatzenpichler R."/>
            <person name="Weinmaier T."/>
            <person name="Daniel R."/>
            <person name="Schleper C."/>
            <person name="Spieck E."/>
            <person name="Streit W."/>
            <person name="Wagner M."/>
        </authorList>
    </citation>
    <scope>NUCLEOTIDE SEQUENCE [LARGE SCALE GENOMIC DNA]</scope>
    <source>
        <strain evidence="2">Ga9.2</strain>
    </source>
</reference>
<keyword evidence="2" id="KW-1185">Reference proteome</keyword>
<evidence type="ECO:0000313" key="2">
    <source>
        <dbReference type="Proteomes" id="UP000008037"/>
    </source>
</evidence>
<proteinExistence type="predicted"/>
<organism evidence="1 2">
    <name type="scientific">Nitrososphaera gargensis (strain Ga9.2)</name>
    <dbReference type="NCBI Taxonomy" id="1237085"/>
    <lineage>
        <taxon>Archaea</taxon>
        <taxon>Nitrososphaerota</taxon>
        <taxon>Nitrososphaeria</taxon>
        <taxon>Nitrososphaerales</taxon>
        <taxon>Nitrososphaeraceae</taxon>
        <taxon>Nitrososphaera</taxon>
    </lineage>
</organism>
<dbReference type="BioCyc" id="CNIT1237085:G1324-956-MONOMER"/>
<dbReference type="Proteomes" id="UP000008037">
    <property type="component" value="Chromosome"/>
</dbReference>
<dbReference type="KEGG" id="nga:Ngar_c09580"/>
<dbReference type="AlphaFoldDB" id="K0IDU1"/>
<dbReference type="EMBL" id="CP002408">
    <property type="protein sequence ID" value="AFU57900.1"/>
    <property type="molecule type" value="Genomic_DNA"/>
</dbReference>
<dbReference type="InParanoid" id="K0IDU1"/>
<gene>
    <name evidence="1" type="ordered locus">Ngar_c09580</name>
</gene>
<dbReference type="HOGENOM" id="CLU_2366304_0_0_2"/>
<evidence type="ECO:0000313" key="1">
    <source>
        <dbReference type="EMBL" id="AFU57900.1"/>
    </source>
</evidence>
<dbReference type="STRING" id="1237085.Ngar_c09580"/>
<protein>
    <submittedName>
        <fullName evidence="1">Uncharacterized protein</fullName>
    </submittedName>
</protein>
<dbReference type="GeneID" id="13795353"/>